<dbReference type="InterPro" id="IPR036909">
    <property type="entry name" value="Cyt_c-like_dom_sf"/>
</dbReference>
<evidence type="ECO:0000259" key="6">
    <source>
        <dbReference type="PROSITE" id="PS51007"/>
    </source>
</evidence>
<dbReference type="AlphaFoldDB" id="A0A369QCC2"/>
<dbReference type="PANTHER" id="PTHR35889">
    <property type="entry name" value="CYCLOINULO-OLIGOSACCHARIDE FRUCTANOTRANSFERASE-RELATED"/>
    <property type="match status" value="1"/>
</dbReference>
<keyword evidence="5" id="KW-1133">Transmembrane helix</keyword>
<feature type="transmembrane region" description="Helical" evidence="5">
    <location>
        <begin position="126"/>
        <end position="147"/>
    </location>
</feature>
<dbReference type="Pfam" id="PF07635">
    <property type="entry name" value="PSCyt1"/>
    <property type="match status" value="1"/>
</dbReference>
<feature type="domain" description="Cytochrome c" evidence="6">
    <location>
        <begin position="226"/>
        <end position="317"/>
    </location>
</feature>
<keyword evidence="8" id="KW-1185">Reference proteome</keyword>
<dbReference type="Proteomes" id="UP000253919">
    <property type="component" value="Unassembled WGS sequence"/>
</dbReference>
<proteinExistence type="predicted"/>
<evidence type="ECO:0000313" key="8">
    <source>
        <dbReference type="Proteomes" id="UP000253919"/>
    </source>
</evidence>
<dbReference type="InterPro" id="IPR011444">
    <property type="entry name" value="DUF1549"/>
</dbReference>
<dbReference type="SUPFAM" id="SSF46626">
    <property type="entry name" value="Cytochrome c"/>
    <property type="match status" value="1"/>
</dbReference>
<evidence type="ECO:0000256" key="3">
    <source>
        <dbReference type="ARBA" id="ARBA00023004"/>
    </source>
</evidence>
<evidence type="ECO:0000256" key="5">
    <source>
        <dbReference type="SAM" id="Phobius"/>
    </source>
</evidence>
<dbReference type="GO" id="GO:0009055">
    <property type="term" value="F:electron transfer activity"/>
    <property type="evidence" value="ECO:0007669"/>
    <property type="project" value="InterPro"/>
</dbReference>
<dbReference type="GO" id="GO:0020037">
    <property type="term" value="F:heme binding"/>
    <property type="evidence" value="ECO:0007669"/>
    <property type="project" value="InterPro"/>
</dbReference>
<reference evidence="7 8" key="1">
    <citation type="submission" date="2018-04" db="EMBL/GenBank/DDBJ databases">
        <title>Adhaeribacter sp. HMF7616 genome sequencing and assembly.</title>
        <authorList>
            <person name="Kang H."/>
            <person name="Kang J."/>
            <person name="Cha I."/>
            <person name="Kim H."/>
            <person name="Joh K."/>
        </authorList>
    </citation>
    <scope>NUCLEOTIDE SEQUENCE [LARGE SCALE GENOMIC DNA]</scope>
    <source>
        <strain evidence="7 8">HMF7616</strain>
    </source>
</reference>
<dbReference type="PROSITE" id="PS51007">
    <property type="entry name" value="CYTC"/>
    <property type="match status" value="1"/>
</dbReference>
<evidence type="ECO:0000313" key="7">
    <source>
        <dbReference type="EMBL" id="RDC62541.1"/>
    </source>
</evidence>
<feature type="transmembrane region" description="Helical" evidence="5">
    <location>
        <begin position="159"/>
        <end position="179"/>
    </location>
</feature>
<gene>
    <name evidence="7" type="ORF">AHMF7616_01135</name>
</gene>
<keyword evidence="2 4" id="KW-0479">Metal-binding</keyword>
<dbReference type="OrthoDB" id="1450284at2"/>
<dbReference type="Pfam" id="PF07583">
    <property type="entry name" value="PSCyt2"/>
    <property type="match status" value="1"/>
</dbReference>
<dbReference type="PANTHER" id="PTHR35889:SF3">
    <property type="entry name" value="F-BOX DOMAIN-CONTAINING PROTEIN"/>
    <property type="match status" value="1"/>
</dbReference>
<dbReference type="InterPro" id="IPR022655">
    <property type="entry name" value="DUF1553"/>
</dbReference>
<dbReference type="Gene3D" id="1.10.760.10">
    <property type="entry name" value="Cytochrome c-like domain"/>
    <property type="match status" value="1"/>
</dbReference>
<sequence>MTPKKHQQTGIKFKKPGLYLLFSIFYLGSALAFPALAEPLLATPAAEGFWLWKLLGRLHPLAVHFPVTLLCLAAVLEIATFRNFTSRLRPGIDLLVTIGAAGAIISALLGWLLAQQEDYAGDLLALHRWTGVATAVLGAIAAILLYYIEKQERWPLIKVYRGVLLFTAIGVTAAGHYGASLTHGDVYLTSVMPWTDDYEATPAPEKKFNLVALQEKGNLDAAKELELNVQVRAIFAHSCYKCHSADKIKGELRLDQKDLVFKGGKSGPIIVPGQPGKSELIRRITLPRSHKESMPGKGKALSTEDIALITYWVKKGAPWPDKGQKSAFRIAELKPRSPNLPPPTQNLKNPVDLWVNQYFLKNKTAWPQVVSDRTYLRRIYLDIIGMVPTPEEVQKFSEDSRPDKRALWVRQLLNRQDDYALHWLTFWNDALRNDYSGTGYITNGRYNISDWLYKSLQTNKPYNQFVKELLNPTEESKGFISGIQWRGVVNASQRVEMQAAQNVSQVLLGLNLKCASCHDSFVSDWKLADAYAFANVFADSALEINRCDVPTGKMADTRILWEELGAIDKNAPVKVKLQQLADNLAKPQNGRLYRTIVNRVWGQFMGRGIITPVDAMDNEPWNQDLLDWLASDFVAQGYNIKELIYLITTSKTYQLPSVGIKDVNWLNTPEYKFTGMLRRRMSAEQFADAVSSVIQPVYADSAVQYNPAGKDKPNPIKTPFVRASLVKNDGFLTALGRPNRETVITSRDTQANLLQALELTNGKKFNQVLQQGAENYMTRFPQSDALIREVYRKAFNRAPLPQELTVAQQMLGEKPNSEAVQDFLWAIVMLPEFQFIY</sequence>
<dbReference type="InterPro" id="IPR011429">
    <property type="entry name" value="Cyt_c_Planctomycete-type"/>
</dbReference>
<feature type="transmembrane region" description="Helical" evidence="5">
    <location>
        <begin position="61"/>
        <end position="80"/>
    </location>
</feature>
<keyword evidence="1 4" id="KW-0349">Heme</keyword>
<dbReference type="EMBL" id="QASA01000001">
    <property type="protein sequence ID" value="RDC62541.1"/>
    <property type="molecule type" value="Genomic_DNA"/>
</dbReference>
<comment type="caution">
    <text evidence="7">The sequence shown here is derived from an EMBL/GenBank/DDBJ whole genome shotgun (WGS) entry which is preliminary data.</text>
</comment>
<feature type="transmembrane region" description="Helical" evidence="5">
    <location>
        <begin position="92"/>
        <end position="114"/>
    </location>
</feature>
<name>A0A369QCC2_9BACT</name>
<dbReference type="Pfam" id="PF07587">
    <property type="entry name" value="PSD1"/>
    <property type="match status" value="1"/>
</dbReference>
<evidence type="ECO:0000256" key="2">
    <source>
        <dbReference type="ARBA" id="ARBA00022723"/>
    </source>
</evidence>
<keyword evidence="5" id="KW-0472">Membrane</keyword>
<dbReference type="GO" id="GO:0046872">
    <property type="term" value="F:metal ion binding"/>
    <property type="evidence" value="ECO:0007669"/>
    <property type="project" value="UniProtKB-KW"/>
</dbReference>
<evidence type="ECO:0000256" key="4">
    <source>
        <dbReference type="PROSITE-ProRule" id="PRU00433"/>
    </source>
</evidence>
<accession>A0A369QCC2</accession>
<organism evidence="7 8">
    <name type="scientific">Adhaeribacter pallidiroseus</name>
    <dbReference type="NCBI Taxonomy" id="2072847"/>
    <lineage>
        <taxon>Bacteria</taxon>
        <taxon>Pseudomonadati</taxon>
        <taxon>Bacteroidota</taxon>
        <taxon>Cytophagia</taxon>
        <taxon>Cytophagales</taxon>
        <taxon>Hymenobacteraceae</taxon>
        <taxon>Adhaeribacter</taxon>
    </lineage>
</organism>
<evidence type="ECO:0000256" key="1">
    <source>
        <dbReference type="ARBA" id="ARBA00022617"/>
    </source>
</evidence>
<keyword evidence="5" id="KW-0812">Transmembrane</keyword>
<keyword evidence="3 4" id="KW-0408">Iron</keyword>
<protein>
    <recommendedName>
        <fullName evidence="6">Cytochrome c domain-containing protein</fullName>
    </recommendedName>
</protein>
<dbReference type="RefSeq" id="WP_115371965.1">
    <property type="nucleotide sequence ID" value="NZ_QASA01000001.1"/>
</dbReference>
<dbReference type="InterPro" id="IPR009056">
    <property type="entry name" value="Cyt_c-like_dom"/>
</dbReference>